<dbReference type="PANTHER" id="PTHR24064">
    <property type="entry name" value="SOLUTE CARRIER FAMILY 22 MEMBER"/>
    <property type="match status" value="1"/>
</dbReference>
<evidence type="ECO:0000256" key="2">
    <source>
        <dbReference type="ARBA" id="ARBA00022692"/>
    </source>
</evidence>
<feature type="transmembrane region" description="Helical" evidence="6">
    <location>
        <begin position="430"/>
        <end position="447"/>
    </location>
</feature>
<accession>A0AAW1CWV6</accession>
<feature type="region of interest" description="Disordered" evidence="5">
    <location>
        <begin position="320"/>
        <end position="339"/>
    </location>
</feature>
<feature type="transmembrane region" description="Helical" evidence="6">
    <location>
        <begin position="400"/>
        <end position="423"/>
    </location>
</feature>
<dbReference type="GO" id="GO:0016020">
    <property type="term" value="C:membrane"/>
    <property type="evidence" value="ECO:0007669"/>
    <property type="project" value="UniProtKB-SubCell"/>
</dbReference>
<feature type="domain" description="Major facilitator superfamily (MFS) profile" evidence="7">
    <location>
        <begin position="88"/>
        <end position="540"/>
    </location>
</feature>
<reference evidence="8 9" key="1">
    <citation type="submission" date="2022-12" db="EMBL/GenBank/DDBJ databases">
        <title>Chromosome-level genome assembly of true bugs.</title>
        <authorList>
            <person name="Ma L."/>
            <person name="Li H."/>
        </authorList>
    </citation>
    <scope>NUCLEOTIDE SEQUENCE [LARGE SCALE GENOMIC DNA]</scope>
    <source>
        <strain evidence="8">Lab_2022b</strain>
    </source>
</reference>
<evidence type="ECO:0000256" key="5">
    <source>
        <dbReference type="SAM" id="MobiDB-lite"/>
    </source>
</evidence>
<feature type="transmembrane region" description="Helical" evidence="6">
    <location>
        <begin position="157"/>
        <end position="177"/>
    </location>
</feature>
<dbReference type="Gene3D" id="1.20.1250.20">
    <property type="entry name" value="MFS general substrate transporter like domains"/>
    <property type="match status" value="1"/>
</dbReference>
<keyword evidence="4 6" id="KW-0472">Membrane</keyword>
<dbReference type="SUPFAM" id="SSF103473">
    <property type="entry name" value="MFS general substrate transporter"/>
    <property type="match status" value="1"/>
</dbReference>
<dbReference type="InterPro" id="IPR020846">
    <property type="entry name" value="MFS_dom"/>
</dbReference>
<evidence type="ECO:0000256" key="3">
    <source>
        <dbReference type="ARBA" id="ARBA00022989"/>
    </source>
</evidence>
<feature type="transmembrane region" description="Helical" evidence="6">
    <location>
        <begin position="32"/>
        <end position="53"/>
    </location>
</feature>
<evidence type="ECO:0000256" key="6">
    <source>
        <dbReference type="SAM" id="Phobius"/>
    </source>
</evidence>
<gene>
    <name evidence="8" type="ORF">O3M35_011879</name>
</gene>
<dbReference type="EMBL" id="JAPXFL010000008">
    <property type="protein sequence ID" value="KAK9503271.1"/>
    <property type="molecule type" value="Genomic_DNA"/>
</dbReference>
<feature type="transmembrane region" description="Helical" evidence="6">
    <location>
        <begin position="245"/>
        <end position="265"/>
    </location>
</feature>
<feature type="transmembrane region" description="Helical" evidence="6">
    <location>
        <begin position="367"/>
        <end position="388"/>
    </location>
</feature>
<feature type="transmembrane region" description="Helical" evidence="6">
    <location>
        <begin position="487"/>
        <end position="506"/>
    </location>
</feature>
<dbReference type="CDD" id="cd17317">
    <property type="entry name" value="MFS_SLC22"/>
    <property type="match status" value="1"/>
</dbReference>
<keyword evidence="3 6" id="KW-1133">Transmembrane helix</keyword>
<evidence type="ECO:0000256" key="1">
    <source>
        <dbReference type="ARBA" id="ARBA00004141"/>
    </source>
</evidence>
<name>A0AAW1CWV6_9HEMI</name>
<proteinExistence type="predicted"/>
<feature type="transmembrane region" description="Helical" evidence="6">
    <location>
        <begin position="206"/>
        <end position="224"/>
    </location>
</feature>
<evidence type="ECO:0000313" key="8">
    <source>
        <dbReference type="EMBL" id="KAK9503271.1"/>
    </source>
</evidence>
<feature type="transmembrane region" description="Helical" evidence="6">
    <location>
        <begin position="512"/>
        <end position="535"/>
    </location>
</feature>
<comment type="caution">
    <text evidence="8">The sequence shown here is derived from an EMBL/GenBank/DDBJ whole genome shotgun (WGS) entry which is preliminary data.</text>
</comment>
<comment type="subcellular location">
    <subcellularLocation>
        <location evidence="1">Membrane</location>
        <topology evidence="1">Multi-pass membrane protein</topology>
    </subcellularLocation>
</comment>
<dbReference type="PROSITE" id="PS50850">
    <property type="entry name" value="MFS"/>
    <property type="match status" value="1"/>
</dbReference>
<protein>
    <recommendedName>
        <fullName evidence="7">Major facilitator superfamily (MFS) profile domain-containing protein</fullName>
    </recommendedName>
</protein>
<evidence type="ECO:0000256" key="4">
    <source>
        <dbReference type="ARBA" id="ARBA00023136"/>
    </source>
</evidence>
<dbReference type="Proteomes" id="UP001461498">
    <property type="component" value="Unassembled WGS sequence"/>
</dbReference>
<evidence type="ECO:0000313" key="9">
    <source>
        <dbReference type="Proteomes" id="UP001461498"/>
    </source>
</evidence>
<dbReference type="InterPro" id="IPR036259">
    <property type="entry name" value="MFS_trans_sf"/>
</dbReference>
<keyword evidence="9" id="KW-1185">Reference proteome</keyword>
<sequence>MEERDAFLKHKRCKIMDTEELEKILEEKSRNYCWLFTLFILASTPGIFNSMHITSYVFLSDNPKFWCDIAVLRNANWTDEQIRNVSAVNPQAVENCLMYDWDYENFKKIGYEEAIKYIENNEKPSQVACTSYRYQEEKPSIVSEWDLVCEYTALKSVAQVAVALGKFSGAFVFGIFADKFGRKKCFTLSCFLYIISGPIAGFAQDYYLFLIMRLILGVAGSGVYENGYTILTEMTVKRWRTQLGCLYNISYSIGLIILPILAYFSTDWRHLQYYLSFPAVILLLHCWYLPESPRWLITQGRYEEAKRIIFDKKQRNEMNLETNSKSRSEPNREQNPDLKRNEEHHAWYKKLFSAAMKLFKLYTNGELLKRILICYYGWFVASMAYFVIALNAHNFTANKYLYVALNGLSEAPGYIVPLIVLVYMGRKLTSTLLFNIAGIALIIILFLKDATAVMIVALVGRFCISAVFAVIILHTSELFPTSNRNSAIGTSLTMAQLGAIVAPFIVDILGNIGWYIPSTLCGIVSVIAGLLILMLPETNNKPLPDQLQDVEDIKSKERVSCMNCFTFV</sequence>
<organism evidence="8 9">
    <name type="scientific">Rhynocoris fuscipes</name>
    <dbReference type="NCBI Taxonomy" id="488301"/>
    <lineage>
        <taxon>Eukaryota</taxon>
        <taxon>Metazoa</taxon>
        <taxon>Ecdysozoa</taxon>
        <taxon>Arthropoda</taxon>
        <taxon>Hexapoda</taxon>
        <taxon>Insecta</taxon>
        <taxon>Pterygota</taxon>
        <taxon>Neoptera</taxon>
        <taxon>Paraneoptera</taxon>
        <taxon>Hemiptera</taxon>
        <taxon>Heteroptera</taxon>
        <taxon>Panheteroptera</taxon>
        <taxon>Cimicomorpha</taxon>
        <taxon>Reduviidae</taxon>
        <taxon>Harpactorinae</taxon>
        <taxon>Harpactorini</taxon>
        <taxon>Rhynocoris</taxon>
    </lineage>
</organism>
<dbReference type="InterPro" id="IPR005828">
    <property type="entry name" value="MFS_sugar_transport-like"/>
</dbReference>
<feature type="transmembrane region" description="Helical" evidence="6">
    <location>
        <begin position="184"/>
        <end position="200"/>
    </location>
</feature>
<dbReference type="Pfam" id="PF00083">
    <property type="entry name" value="Sugar_tr"/>
    <property type="match status" value="1"/>
</dbReference>
<keyword evidence="2 6" id="KW-0812">Transmembrane</keyword>
<dbReference type="AlphaFoldDB" id="A0AAW1CWV6"/>
<feature type="transmembrane region" description="Helical" evidence="6">
    <location>
        <begin position="271"/>
        <end position="289"/>
    </location>
</feature>
<dbReference type="GO" id="GO:0022857">
    <property type="term" value="F:transmembrane transporter activity"/>
    <property type="evidence" value="ECO:0007669"/>
    <property type="project" value="InterPro"/>
</dbReference>
<evidence type="ECO:0000259" key="7">
    <source>
        <dbReference type="PROSITE" id="PS50850"/>
    </source>
</evidence>
<feature type="transmembrane region" description="Helical" evidence="6">
    <location>
        <begin position="453"/>
        <end position="475"/>
    </location>
</feature>